<dbReference type="InterPro" id="IPR005467">
    <property type="entry name" value="His_kinase_dom"/>
</dbReference>
<dbReference type="EMBL" id="AOHZ01000023">
    <property type="protein sequence ID" value="ELY59630.1"/>
    <property type="molecule type" value="Genomic_DNA"/>
</dbReference>
<accession>L9XD03</accession>
<dbReference type="InterPro" id="IPR036097">
    <property type="entry name" value="HisK_dim/P_sf"/>
</dbReference>
<dbReference type="Gene3D" id="3.30.565.10">
    <property type="entry name" value="Histidine kinase-like ATPase, C-terminal domain"/>
    <property type="match status" value="1"/>
</dbReference>
<dbReference type="eggNOG" id="arCOG06712">
    <property type="taxonomic scope" value="Archaea"/>
</dbReference>
<dbReference type="Pfam" id="PF08448">
    <property type="entry name" value="PAS_4"/>
    <property type="match status" value="1"/>
</dbReference>
<dbReference type="FunFam" id="3.30.565.10:FF:000006">
    <property type="entry name" value="Sensor histidine kinase WalK"/>
    <property type="match status" value="1"/>
</dbReference>
<dbReference type="PATRIC" id="fig|1227499.3.peg.1000"/>
<dbReference type="InterPro" id="IPR000014">
    <property type="entry name" value="PAS"/>
</dbReference>
<proteinExistence type="predicted"/>
<dbReference type="SUPFAM" id="SSF55781">
    <property type="entry name" value="GAF domain-like"/>
    <property type="match status" value="1"/>
</dbReference>
<dbReference type="InterPro" id="IPR029016">
    <property type="entry name" value="GAF-like_dom_sf"/>
</dbReference>
<evidence type="ECO:0000256" key="4">
    <source>
        <dbReference type="ARBA" id="ARBA00022679"/>
    </source>
</evidence>
<dbReference type="InterPro" id="IPR004358">
    <property type="entry name" value="Sig_transdc_His_kin-like_C"/>
</dbReference>
<evidence type="ECO:0000313" key="8">
    <source>
        <dbReference type="EMBL" id="ELY59630.1"/>
    </source>
</evidence>
<evidence type="ECO:0000259" key="6">
    <source>
        <dbReference type="PROSITE" id="PS50109"/>
    </source>
</evidence>
<evidence type="ECO:0000256" key="3">
    <source>
        <dbReference type="ARBA" id="ARBA00022553"/>
    </source>
</evidence>
<dbReference type="InterPro" id="IPR052162">
    <property type="entry name" value="Sensor_kinase/Photoreceptor"/>
</dbReference>
<dbReference type="SMART" id="SM00388">
    <property type="entry name" value="HisKA"/>
    <property type="match status" value="1"/>
</dbReference>
<dbReference type="OrthoDB" id="106630at2157"/>
<dbReference type="PANTHER" id="PTHR43304">
    <property type="entry name" value="PHYTOCHROME-LIKE PROTEIN CPH1"/>
    <property type="match status" value="1"/>
</dbReference>
<evidence type="ECO:0000256" key="1">
    <source>
        <dbReference type="ARBA" id="ARBA00000085"/>
    </source>
</evidence>
<evidence type="ECO:0000259" key="7">
    <source>
        <dbReference type="PROSITE" id="PS50112"/>
    </source>
</evidence>
<name>L9XD03_9EURY</name>
<dbReference type="eggNOG" id="arCOG02278">
    <property type="taxonomic scope" value="Archaea"/>
</dbReference>
<dbReference type="SUPFAM" id="SSF47384">
    <property type="entry name" value="Homodimeric domain of signal transducing histidine kinase"/>
    <property type="match status" value="1"/>
</dbReference>
<dbReference type="PANTHER" id="PTHR43304:SF1">
    <property type="entry name" value="PAC DOMAIN-CONTAINING PROTEIN"/>
    <property type="match status" value="1"/>
</dbReference>
<dbReference type="CDD" id="cd00082">
    <property type="entry name" value="HisKA"/>
    <property type="match status" value="1"/>
</dbReference>
<dbReference type="PRINTS" id="PR00344">
    <property type="entry name" value="BCTRLSENSOR"/>
</dbReference>
<protein>
    <recommendedName>
        <fullName evidence="2">histidine kinase</fullName>
        <ecNumber evidence="2">2.7.13.3</ecNumber>
    </recommendedName>
</protein>
<evidence type="ECO:0000256" key="5">
    <source>
        <dbReference type="ARBA" id="ARBA00022777"/>
    </source>
</evidence>
<feature type="domain" description="PAS" evidence="7">
    <location>
        <begin position="321"/>
        <end position="370"/>
    </location>
</feature>
<dbReference type="Pfam" id="PF00512">
    <property type="entry name" value="HisKA"/>
    <property type="match status" value="1"/>
</dbReference>
<dbReference type="SMART" id="SM00387">
    <property type="entry name" value="HATPase_c"/>
    <property type="match status" value="1"/>
</dbReference>
<dbReference type="InterPro" id="IPR003661">
    <property type="entry name" value="HisK_dim/P_dom"/>
</dbReference>
<dbReference type="Pfam" id="PF02518">
    <property type="entry name" value="HATPase_c"/>
    <property type="match status" value="1"/>
</dbReference>
<dbReference type="Gene3D" id="3.30.450.20">
    <property type="entry name" value="PAS domain"/>
    <property type="match status" value="1"/>
</dbReference>
<dbReference type="Gene3D" id="1.10.287.130">
    <property type="match status" value="1"/>
</dbReference>
<gene>
    <name evidence="8" type="ORF">C493_04898</name>
</gene>
<dbReference type="InterPro" id="IPR011006">
    <property type="entry name" value="CheY-like_superfamily"/>
</dbReference>
<dbReference type="Proteomes" id="UP000011602">
    <property type="component" value="Unassembled WGS sequence"/>
</dbReference>
<dbReference type="InterPro" id="IPR003594">
    <property type="entry name" value="HATPase_dom"/>
</dbReference>
<organism evidence="8 9">
    <name type="scientific">Natronolimnohabitans innermongolicus JCM 12255</name>
    <dbReference type="NCBI Taxonomy" id="1227499"/>
    <lineage>
        <taxon>Archaea</taxon>
        <taxon>Methanobacteriati</taxon>
        <taxon>Methanobacteriota</taxon>
        <taxon>Stenosarchaea group</taxon>
        <taxon>Halobacteria</taxon>
        <taxon>Halobacteriales</taxon>
        <taxon>Natrialbaceae</taxon>
        <taxon>Natronolimnohabitans</taxon>
    </lineage>
</organism>
<evidence type="ECO:0000256" key="2">
    <source>
        <dbReference type="ARBA" id="ARBA00012438"/>
    </source>
</evidence>
<dbReference type="Gene3D" id="3.30.450.40">
    <property type="match status" value="1"/>
</dbReference>
<dbReference type="SUPFAM" id="SSF55874">
    <property type="entry name" value="ATPase domain of HSP90 chaperone/DNA topoisomerase II/histidine kinase"/>
    <property type="match status" value="1"/>
</dbReference>
<feature type="domain" description="Histidine kinase" evidence="6">
    <location>
        <begin position="475"/>
        <end position="688"/>
    </location>
</feature>
<dbReference type="InterPro" id="IPR013656">
    <property type="entry name" value="PAS_4"/>
</dbReference>
<comment type="caution">
    <text evidence="8">The sequence shown here is derived from an EMBL/GenBank/DDBJ whole genome shotgun (WGS) entry which is preliminary data.</text>
</comment>
<dbReference type="STRING" id="1227499.C493_04898"/>
<dbReference type="SUPFAM" id="SSF52172">
    <property type="entry name" value="CheY-like"/>
    <property type="match status" value="1"/>
</dbReference>
<dbReference type="SUPFAM" id="SSF55785">
    <property type="entry name" value="PYP-like sensor domain (PAS domain)"/>
    <property type="match status" value="1"/>
</dbReference>
<dbReference type="eggNOG" id="arCOG02358">
    <property type="taxonomic scope" value="Archaea"/>
</dbReference>
<keyword evidence="5 8" id="KW-0418">Kinase</keyword>
<dbReference type="GO" id="GO:0000155">
    <property type="term" value="F:phosphorelay sensor kinase activity"/>
    <property type="evidence" value="ECO:0007669"/>
    <property type="project" value="InterPro"/>
</dbReference>
<dbReference type="Pfam" id="PF13185">
    <property type="entry name" value="GAF_2"/>
    <property type="match status" value="1"/>
</dbReference>
<dbReference type="InterPro" id="IPR036890">
    <property type="entry name" value="HATPase_C_sf"/>
</dbReference>
<keyword evidence="4" id="KW-0808">Transferase</keyword>
<sequence>MLTESDRTASLANRSGSGSRVLLLIEHDENRRLLAKWLSTHHEVVQEHPEDALDETIDLCLIDQRSLQRHKDLLVERKDALQPLFLPYLLVVTQQNSRQVSADLWKRIDAVIDDGIDDLITSPIQKTELKGRIENLLRTREQSLRLTEQKEELQQLNHVNTVIRNITRALVQASTRAEIEQTVCDRLVESEPYRFAWIGEPDAETETIEPLASAGENGITLEGATITFGDGDDDGPEGRAIRTRTMQVGQNLSESPATDWQDRLVDAGLQSIASIPLVYDETLYGTLNVYAERENAFDADERDLLEELGSTIPYAMQTVIAKERYRSFVEDIFGQSEIGVRILDATETVTWINDAFEQYFGVDRCELVGRDNESVVGDELVAIVDDSEAFADRVTGPYSSETDVESFECRIEPDDAREERYLHHRSQPITSGRYAGGRIELYYDITKRKEAEAELEETIGKLERSNNELEQFAYVASHDLREPLRMVSSYLQLLEQRYDDELDQDAQEFIDFAVDGAERMTEMIEDLLEYSRVNTRGKEFEPTDCEAVLEETLENLHLQIDETDAEVTADSLPTVTGDDTQLLQLFQNLISNAIEYAGDEPPRIHVDARRQGERWLFSIEDNGVGIDAEQTDEIFEIFSQAGEQGHDSGTGIGLAVCQKIVTRHGGEIWVESKSGEGSTFFFTIPDDTQS</sequence>
<reference evidence="8 9" key="1">
    <citation type="journal article" date="2014" name="PLoS Genet.">
        <title>Phylogenetically driven sequencing of extremely halophilic archaea reveals strategies for static and dynamic osmo-response.</title>
        <authorList>
            <person name="Becker E.A."/>
            <person name="Seitzer P.M."/>
            <person name="Tritt A."/>
            <person name="Larsen D."/>
            <person name="Krusor M."/>
            <person name="Yao A.I."/>
            <person name="Wu D."/>
            <person name="Madern D."/>
            <person name="Eisen J.A."/>
            <person name="Darling A.E."/>
            <person name="Facciotti M.T."/>
        </authorList>
    </citation>
    <scope>NUCLEOTIDE SEQUENCE [LARGE SCALE GENOMIC DNA]</scope>
    <source>
        <strain evidence="8 9">JCM 12255</strain>
    </source>
</reference>
<comment type="catalytic activity">
    <reaction evidence="1">
        <text>ATP + protein L-histidine = ADP + protein N-phospho-L-histidine.</text>
        <dbReference type="EC" id="2.7.13.3"/>
    </reaction>
</comment>
<dbReference type="PROSITE" id="PS50109">
    <property type="entry name" value="HIS_KIN"/>
    <property type="match status" value="1"/>
</dbReference>
<dbReference type="SMART" id="SM00065">
    <property type="entry name" value="GAF"/>
    <property type="match status" value="1"/>
</dbReference>
<dbReference type="AlphaFoldDB" id="L9XD03"/>
<dbReference type="EC" id="2.7.13.3" evidence="2"/>
<dbReference type="InterPro" id="IPR003018">
    <property type="entry name" value="GAF"/>
</dbReference>
<dbReference type="InterPro" id="IPR035965">
    <property type="entry name" value="PAS-like_dom_sf"/>
</dbReference>
<keyword evidence="9" id="KW-1185">Reference proteome</keyword>
<evidence type="ECO:0000313" key="9">
    <source>
        <dbReference type="Proteomes" id="UP000011602"/>
    </source>
</evidence>
<keyword evidence="3" id="KW-0597">Phosphoprotein</keyword>
<dbReference type="RefSeq" id="WP_007258287.1">
    <property type="nucleotide sequence ID" value="NZ_AOHZ01000023.1"/>
</dbReference>
<dbReference type="PROSITE" id="PS50112">
    <property type="entry name" value="PAS"/>
    <property type="match status" value="1"/>
</dbReference>